<dbReference type="PROSITE" id="PS50222">
    <property type="entry name" value="EF_HAND_2"/>
    <property type="match status" value="3"/>
</dbReference>
<dbReference type="PANTHER" id="PTHR23055:SF167">
    <property type="entry name" value="EF-HAND DOMAIN-CONTAINING PROTEIN"/>
    <property type="match status" value="1"/>
</dbReference>
<keyword evidence="8" id="KW-1185">Reference proteome</keyword>
<evidence type="ECO:0000256" key="4">
    <source>
        <dbReference type="ARBA" id="ARBA00022837"/>
    </source>
</evidence>
<gene>
    <name evidence="7" type="ORF">R5R35_010282</name>
</gene>
<feature type="domain" description="EF-hand" evidence="6">
    <location>
        <begin position="146"/>
        <end position="181"/>
    </location>
</feature>
<feature type="domain" description="EF-hand" evidence="6">
    <location>
        <begin position="191"/>
        <end position="226"/>
    </location>
</feature>
<evidence type="ECO:0000256" key="1">
    <source>
        <dbReference type="ARBA" id="ARBA00006049"/>
    </source>
</evidence>
<dbReference type="PROSITE" id="PS00018">
    <property type="entry name" value="EF_HAND_1"/>
    <property type="match status" value="2"/>
</dbReference>
<dbReference type="EMBL" id="JAZDUA010000348">
    <property type="protein sequence ID" value="KAK7794074.1"/>
    <property type="molecule type" value="Genomic_DNA"/>
</dbReference>
<evidence type="ECO:0000256" key="3">
    <source>
        <dbReference type="ARBA" id="ARBA00022737"/>
    </source>
</evidence>
<sequence length="237" mass="27413">MGVNLSKANECRTTQFLQHMQPCNKTYRKCKNFNVQHDNSTIQEVEDEDDECAPPPRHRPDRLDAISRATKFSREEIRCVYRAFKQECPSGAITEATFKNIYQKFFPLGDSSQYAHYVFSALDKEQNGTITFGNFMLGLSMVVKGSVQERLRWAFTLYDVNHDGCITRQEMLDVISAIYNLMGTSHDSQQSPQLHVEKIFKKLDLNHDGVITVDEFINYCTTDENIRKSLTVFDEVW</sequence>
<dbReference type="SMART" id="SM00054">
    <property type="entry name" value="EFh"/>
    <property type="match status" value="3"/>
</dbReference>
<feature type="domain" description="EF-hand" evidence="6">
    <location>
        <begin position="110"/>
        <end position="145"/>
    </location>
</feature>
<dbReference type="SUPFAM" id="SSF47473">
    <property type="entry name" value="EF-hand"/>
    <property type="match status" value="1"/>
</dbReference>
<dbReference type="Gene3D" id="1.10.238.10">
    <property type="entry name" value="EF-hand"/>
    <property type="match status" value="1"/>
</dbReference>
<accession>A0AAN9V9F3</accession>
<keyword evidence="3" id="KW-0677">Repeat</keyword>
<dbReference type="InterPro" id="IPR018247">
    <property type="entry name" value="EF_Hand_1_Ca_BS"/>
</dbReference>
<evidence type="ECO:0000256" key="5">
    <source>
        <dbReference type="SAM" id="MobiDB-lite"/>
    </source>
</evidence>
<evidence type="ECO:0000313" key="8">
    <source>
        <dbReference type="Proteomes" id="UP001378592"/>
    </source>
</evidence>
<reference evidence="7 8" key="1">
    <citation type="submission" date="2024-03" db="EMBL/GenBank/DDBJ databases">
        <title>The genome assembly and annotation of the cricket Gryllus longicercus Weissman &amp; Gray.</title>
        <authorList>
            <person name="Szrajer S."/>
            <person name="Gray D."/>
            <person name="Ylla G."/>
        </authorList>
    </citation>
    <scope>NUCLEOTIDE SEQUENCE [LARGE SCALE GENOMIC DNA]</scope>
    <source>
        <strain evidence="7">DAG 2021-001</strain>
        <tissue evidence="7">Whole body minus gut</tissue>
    </source>
</reference>
<dbReference type="InterPro" id="IPR002048">
    <property type="entry name" value="EF_hand_dom"/>
</dbReference>
<dbReference type="InterPro" id="IPR028846">
    <property type="entry name" value="Recoverin"/>
</dbReference>
<evidence type="ECO:0000259" key="6">
    <source>
        <dbReference type="PROSITE" id="PS50222"/>
    </source>
</evidence>
<keyword evidence="4" id="KW-0106">Calcium</keyword>
<evidence type="ECO:0000313" key="7">
    <source>
        <dbReference type="EMBL" id="KAK7794074.1"/>
    </source>
</evidence>
<dbReference type="Proteomes" id="UP001378592">
    <property type="component" value="Unassembled WGS sequence"/>
</dbReference>
<dbReference type="CDD" id="cd00051">
    <property type="entry name" value="EFh"/>
    <property type="match status" value="2"/>
</dbReference>
<dbReference type="InterPro" id="IPR011992">
    <property type="entry name" value="EF-hand-dom_pair"/>
</dbReference>
<keyword evidence="2" id="KW-0479">Metal-binding</keyword>
<dbReference type="FunFam" id="1.10.238.10:FF:000009">
    <property type="entry name" value="Visinin-like protein 1"/>
    <property type="match status" value="1"/>
</dbReference>
<comment type="similarity">
    <text evidence="1">Belongs to the recoverin family.</text>
</comment>
<name>A0AAN9V9F3_9ORTH</name>
<dbReference type="PANTHER" id="PTHR23055">
    <property type="entry name" value="CALCIUM BINDING PROTEINS"/>
    <property type="match status" value="1"/>
</dbReference>
<comment type="caution">
    <text evidence="7">The sequence shown here is derived from an EMBL/GenBank/DDBJ whole genome shotgun (WGS) entry which is preliminary data.</text>
</comment>
<dbReference type="AlphaFoldDB" id="A0AAN9V9F3"/>
<evidence type="ECO:0000256" key="2">
    <source>
        <dbReference type="ARBA" id="ARBA00022723"/>
    </source>
</evidence>
<organism evidence="7 8">
    <name type="scientific">Gryllus longicercus</name>
    <dbReference type="NCBI Taxonomy" id="2509291"/>
    <lineage>
        <taxon>Eukaryota</taxon>
        <taxon>Metazoa</taxon>
        <taxon>Ecdysozoa</taxon>
        <taxon>Arthropoda</taxon>
        <taxon>Hexapoda</taxon>
        <taxon>Insecta</taxon>
        <taxon>Pterygota</taxon>
        <taxon>Neoptera</taxon>
        <taxon>Polyneoptera</taxon>
        <taxon>Orthoptera</taxon>
        <taxon>Ensifera</taxon>
        <taxon>Gryllidea</taxon>
        <taxon>Grylloidea</taxon>
        <taxon>Gryllidae</taxon>
        <taxon>Gryllinae</taxon>
        <taxon>Gryllus</taxon>
    </lineage>
</organism>
<proteinExistence type="inferred from homology"/>
<protein>
    <recommendedName>
        <fullName evidence="6">EF-hand domain-containing protein</fullName>
    </recommendedName>
</protein>
<dbReference type="Pfam" id="PF13499">
    <property type="entry name" value="EF-hand_7"/>
    <property type="match status" value="1"/>
</dbReference>
<dbReference type="GO" id="GO:0005509">
    <property type="term" value="F:calcium ion binding"/>
    <property type="evidence" value="ECO:0007669"/>
    <property type="project" value="InterPro"/>
</dbReference>
<feature type="region of interest" description="Disordered" evidence="5">
    <location>
        <begin position="41"/>
        <end position="61"/>
    </location>
</feature>
<dbReference type="PRINTS" id="PR00450">
    <property type="entry name" value="RECOVERIN"/>
</dbReference>